<feature type="region of interest" description="Disordered" evidence="1">
    <location>
        <begin position="1"/>
        <end position="64"/>
    </location>
</feature>
<evidence type="ECO:0000256" key="1">
    <source>
        <dbReference type="SAM" id="MobiDB-lite"/>
    </source>
</evidence>
<gene>
    <name evidence="4" type="primary">LOC108610214</name>
</gene>
<keyword evidence="2" id="KW-0472">Membrane</keyword>
<evidence type="ECO:0000313" key="3">
    <source>
        <dbReference type="Proteomes" id="UP000694904"/>
    </source>
</evidence>
<keyword evidence="3" id="KW-1185">Reference proteome</keyword>
<name>A0ABM1NRS3_DROAR</name>
<protein>
    <submittedName>
        <fullName evidence="4">Uncharacterized protein LOC108610214</fullName>
    </submittedName>
</protein>
<reference evidence="3" key="2">
    <citation type="journal article" date="2016" name="G3 (Bethesda)">
        <title>Genome Evolution in Three Species of Cactophilic Drosophila.</title>
        <authorList>
            <person name="Sanchez-Flores A."/>
            <person name="Penazola F."/>
            <person name="Carpinteyro-Ponce J."/>
            <person name="Nazario-Yepiz N."/>
            <person name="Abreu-Goodger C."/>
            <person name="Machado C.A."/>
            <person name="Markow T.A."/>
        </authorList>
    </citation>
    <scope>NUCLEOTIDE SEQUENCE [LARGE SCALE GENOMIC DNA]</scope>
</reference>
<reference evidence="4" key="3">
    <citation type="submission" date="2025-08" db="UniProtKB">
        <authorList>
            <consortium name="RefSeq"/>
        </authorList>
    </citation>
    <scope>IDENTIFICATION</scope>
    <source>
        <tissue evidence="4">Whole organism</tissue>
    </source>
</reference>
<evidence type="ECO:0000313" key="4">
    <source>
        <dbReference type="RefSeq" id="XP_017857659.1"/>
    </source>
</evidence>
<dbReference type="Proteomes" id="UP000694904">
    <property type="component" value="Chromosome 3"/>
</dbReference>
<accession>A0ABM1NRS3</accession>
<sequence length="291" mass="32826">MPTQADENPDNGTAVPLDLGVNECGPDLSANPKNIGWNIKESSTDPQSPAPTVQPPPSAEATQAASTYLTEVQVSHKQITDRFVELLNLFEDYSKIMKESEQATQPKLKRTQSEQFTTTHFQPANSDCSDQVKTSVSLNRMQLSESTLRCSRPKFFCEMASQTPWTDPIEQKKLLKPEKLEKLKKKEPQQPPEQQLLQTQSHTLHIEVESISSTTALQRAPLRQRLLQVLHEAGQTVIACLAMMGENFTYVLFVLLCLWCLYLIIAHYYSFIEGNMGQQMSVKHPLTRIHS</sequence>
<reference evidence="3" key="1">
    <citation type="journal article" date="1997" name="Nucleic Acids Res.">
        <title>tRNAscan-SE: a program for improved detection of transfer RNA genes in genomic sequence.</title>
        <authorList>
            <person name="Lowe T.M."/>
            <person name="Eddy S.R."/>
        </authorList>
    </citation>
    <scope>NUCLEOTIDE SEQUENCE [LARGE SCALE GENOMIC DNA]</scope>
</reference>
<feature type="compositionally biased region" description="Pro residues" evidence="1">
    <location>
        <begin position="48"/>
        <end position="58"/>
    </location>
</feature>
<dbReference type="RefSeq" id="XP_017857659.1">
    <property type="nucleotide sequence ID" value="XM_018002170.1"/>
</dbReference>
<keyword evidence="2" id="KW-0812">Transmembrane</keyword>
<organism evidence="3 4">
    <name type="scientific">Drosophila arizonae</name>
    <name type="common">Fruit fly</name>
    <dbReference type="NCBI Taxonomy" id="7263"/>
    <lineage>
        <taxon>Eukaryota</taxon>
        <taxon>Metazoa</taxon>
        <taxon>Ecdysozoa</taxon>
        <taxon>Arthropoda</taxon>
        <taxon>Hexapoda</taxon>
        <taxon>Insecta</taxon>
        <taxon>Pterygota</taxon>
        <taxon>Neoptera</taxon>
        <taxon>Endopterygota</taxon>
        <taxon>Diptera</taxon>
        <taxon>Brachycera</taxon>
        <taxon>Muscomorpha</taxon>
        <taxon>Ephydroidea</taxon>
        <taxon>Drosophilidae</taxon>
        <taxon>Drosophila</taxon>
    </lineage>
</organism>
<dbReference type="GeneID" id="108610214"/>
<proteinExistence type="predicted"/>
<keyword evidence="2" id="KW-1133">Transmembrane helix</keyword>
<feature type="transmembrane region" description="Helical" evidence="2">
    <location>
        <begin position="248"/>
        <end position="271"/>
    </location>
</feature>
<evidence type="ECO:0000256" key="2">
    <source>
        <dbReference type="SAM" id="Phobius"/>
    </source>
</evidence>